<dbReference type="SMART" id="SM00849">
    <property type="entry name" value="Lactamase_B"/>
    <property type="match status" value="1"/>
</dbReference>
<keyword evidence="3" id="KW-0378">Hydrolase</keyword>
<dbReference type="GO" id="GO:0016787">
    <property type="term" value="F:hydrolase activity"/>
    <property type="evidence" value="ECO:0007669"/>
    <property type="project" value="UniProtKB-KW"/>
</dbReference>
<dbReference type="Proteomes" id="UP000198817">
    <property type="component" value="Unassembled WGS sequence"/>
</dbReference>
<dbReference type="Pfam" id="PF00753">
    <property type="entry name" value="Lactamase_B"/>
    <property type="match status" value="1"/>
</dbReference>
<dbReference type="STRING" id="155865.SAMN05216515_10562"/>
<evidence type="ECO:0000313" key="7">
    <source>
        <dbReference type="Proteomes" id="UP000198817"/>
    </source>
</evidence>
<keyword evidence="7" id="KW-1185">Reference proteome</keyword>
<evidence type="ECO:0000256" key="4">
    <source>
        <dbReference type="ARBA" id="ARBA00022833"/>
    </source>
</evidence>
<dbReference type="RefSeq" id="WP_090469392.1">
    <property type="nucleotide sequence ID" value="NZ_FOWF01000005.1"/>
</dbReference>
<name>A0A1I7F2G4_9FIRM</name>
<dbReference type="OrthoDB" id="9802248at2"/>
<proteinExistence type="predicted"/>
<dbReference type="EMBL" id="FPBT01000001">
    <property type="protein sequence ID" value="SFU30294.1"/>
    <property type="molecule type" value="Genomic_DNA"/>
</dbReference>
<reference evidence="6 7" key="1">
    <citation type="submission" date="2016-10" db="EMBL/GenBank/DDBJ databases">
        <authorList>
            <person name="de Groot N.N."/>
        </authorList>
    </citation>
    <scope>NUCLEOTIDE SEQUENCE [LARGE SCALE GENOMIC DNA]</scope>
    <source>
        <strain evidence="6 7">KHGC13</strain>
    </source>
</reference>
<evidence type="ECO:0000256" key="2">
    <source>
        <dbReference type="ARBA" id="ARBA00022723"/>
    </source>
</evidence>
<protein>
    <submittedName>
        <fullName evidence="6">Glyoxylase, beta-lactamase superfamily II</fullName>
    </submittedName>
</protein>
<dbReference type="SUPFAM" id="SSF56281">
    <property type="entry name" value="Metallo-hydrolase/oxidoreductase"/>
    <property type="match status" value="1"/>
</dbReference>
<dbReference type="CDD" id="cd06262">
    <property type="entry name" value="metallo-hydrolase-like_MBL-fold"/>
    <property type="match status" value="1"/>
</dbReference>
<dbReference type="GO" id="GO:0046872">
    <property type="term" value="F:metal ion binding"/>
    <property type="evidence" value="ECO:0007669"/>
    <property type="project" value="UniProtKB-KW"/>
</dbReference>
<comment type="cofactor">
    <cofactor evidence="1">
        <name>Zn(2+)</name>
        <dbReference type="ChEBI" id="CHEBI:29105"/>
    </cofactor>
</comment>
<dbReference type="AlphaFoldDB" id="A0A1I7F2G4"/>
<dbReference type="PANTHER" id="PTHR46233:SF3">
    <property type="entry name" value="HYDROXYACYLGLUTATHIONE HYDROLASE GLOC"/>
    <property type="match status" value="1"/>
</dbReference>
<dbReference type="PANTHER" id="PTHR46233">
    <property type="entry name" value="HYDROXYACYLGLUTATHIONE HYDROLASE GLOC"/>
    <property type="match status" value="1"/>
</dbReference>
<dbReference type="InterPro" id="IPR001279">
    <property type="entry name" value="Metallo-B-lactamas"/>
</dbReference>
<evidence type="ECO:0000256" key="1">
    <source>
        <dbReference type="ARBA" id="ARBA00001947"/>
    </source>
</evidence>
<accession>A0A1I7F2G4</accession>
<evidence type="ECO:0000313" key="6">
    <source>
        <dbReference type="EMBL" id="SFU30294.1"/>
    </source>
</evidence>
<dbReference type="Gene3D" id="3.60.15.10">
    <property type="entry name" value="Ribonuclease Z/Hydroxyacylglutathione hydrolase-like"/>
    <property type="match status" value="1"/>
</dbReference>
<sequence>MIIKRFMLGPIAEDGYVIYHRRGGACLIIDPGYEAPRYIDFISDRQLKPEAVILTHLHHDHTGQAEVLSEIYDDISIMMHEMDRCLYGGRVDRPLRDGDFLSLEEEKLRVIHVPGHTPGGIALLSEKSRVCFTGDTLFDTDIGRTDLEGGSEQDMKASLRRLDQLLPNDITIYPGHEGCISMKLVRRYNPEFLRALED</sequence>
<organism evidence="6 7">
    <name type="scientific">Eubacterium pyruvativorans</name>
    <dbReference type="NCBI Taxonomy" id="155865"/>
    <lineage>
        <taxon>Bacteria</taxon>
        <taxon>Bacillati</taxon>
        <taxon>Bacillota</taxon>
        <taxon>Clostridia</taxon>
        <taxon>Eubacteriales</taxon>
        <taxon>Eubacteriaceae</taxon>
        <taxon>Eubacterium</taxon>
    </lineage>
</organism>
<evidence type="ECO:0000259" key="5">
    <source>
        <dbReference type="SMART" id="SM00849"/>
    </source>
</evidence>
<gene>
    <name evidence="6" type="ORF">SAMN05216508_101208</name>
</gene>
<keyword evidence="2" id="KW-0479">Metal-binding</keyword>
<feature type="domain" description="Metallo-beta-lactamase" evidence="5">
    <location>
        <begin position="12"/>
        <end position="176"/>
    </location>
</feature>
<dbReference type="InterPro" id="IPR051453">
    <property type="entry name" value="MBL_Glyoxalase_II"/>
</dbReference>
<evidence type="ECO:0000256" key="3">
    <source>
        <dbReference type="ARBA" id="ARBA00022801"/>
    </source>
</evidence>
<dbReference type="InterPro" id="IPR036866">
    <property type="entry name" value="RibonucZ/Hydroxyglut_hydro"/>
</dbReference>
<keyword evidence="4" id="KW-0862">Zinc</keyword>